<reference evidence="2" key="1">
    <citation type="submission" date="2016-10" db="EMBL/GenBank/DDBJ databases">
        <authorList>
            <person name="Varghese N."/>
            <person name="Submissions S."/>
        </authorList>
    </citation>
    <scope>NUCLEOTIDE SEQUENCE [LARGE SCALE GENOMIC DNA]</scope>
    <source>
        <strain evidence="2">CGMCC 4.6609</strain>
    </source>
</reference>
<keyword evidence="2" id="KW-1185">Reference proteome</keyword>
<gene>
    <name evidence="1" type="ORF">SAMN05421507_101147</name>
</gene>
<dbReference type="STRING" id="641025.SAMN05421507_101147"/>
<organism evidence="1 2">
    <name type="scientific">Lentzea jiangxiensis</name>
    <dbReference type="NCBI Taxonomy" id="641025"/>
    <lineage>
        <taxon>Bacteria</taxon>
        <taxon>Bacillati</taxon>
        <taxon>Actinomycetota</taxon>
        <taxon>Actinomycetes</taxon>
        <taxon>Pseudonocardiales</taxon>
        <taxon>Pseudonocardiaceae</taxon>
        <taxon>Lentzea</taxon>
    </lineage>
</organism>
<dbReference type="EMBL" id="FNIX01000001">
    <property type="protein sequence ID" value="SDN74634.1"/>
    <property type="molecule type" value="Genomic_DNA"/>
</dbReference>
<accession>A0A1H0DWR5</accession>
<evidence type="ECO:0000313" key="2">
    <source>
        <dbReference type="Proteomes" id="UP000199691"/>
    </source>
</evidence>
<proteinExistence type="predicted"/>
<dbReference type="Proteomes" id="UP000199691">
    <property type="component" value="Unassembled WGS sequence"/>
</dbReference>
<name>A0A1H0DWR5_9PSEU</name>
<protein>
    <submittedName>
        <fullName evidence="1">Uncharacterized protein</fullName>
    </submittedName>
</protein>
<sequence length="191" mass="21940">MWFMWHGFLDESRRGTTYLIVAVVVRPRELDMLRSSLRRLVRPGQRRVHFKKESDPRRRELVSRLRELGVRAAVWTVRDSDDIRARGLCLSAAATWLQELGVTRLAIESCAHQDVRDRQTLAAVLAKVDEPFTYEHLRPAENPVLWVSDALAWCFGAGGDWRQRVQPMLDAVVRLDQCPESAKPGNRPSGR</sequence>
<dbReference type="AlphaFoldDB" id="A0A1H0DWR5"/>
<evidence type="ECO:0000313" key="1">
    <source>
        <dbReference type="EMBL" id="SDN74634.1"/>
    </source>
</evidence>